<protein>
    <submittedName>
        <fullName evidence="1">Uncharacterized protein</fullName>
    </submittedName>
</protein>
<comment type="caution">
    <text evidence="1">The sequence shown here is derived from an EMBL/GenBank/DDBJ whole genome shotgun (WGS) entry which is preliminary data.</text>
</comment>
<dbReference type="AlphaFoldDB" id="A0A0G1K299"/>
<gene>
    <name evidence="1" type="ORF">UW30_C0003G0024</name>
</gene>
<evidence type="ECO:0000313" key="2">
    <source>
        <dbReference type="Proteomes" id="UP000034736"/>
    </source>
</evidence>
<proteinExistence type="predicted"/>
<dbReference type="EMBL" id="LCHU01000003">
    <property type="protein sequence ID" value="KKT41924.1"/>
    <property type="molecule type" value="Genomic_DNA"/>
</dbReference>
<reference evidence="1 2" key="1">
    <citation type="journal article" date="2015" name="Nature">
        <title>rRNA introns, odd ribosomes, and small enigmatic genomes across a large radiation of phyla.</title>
        <authorList>
            <person name="Brown C.T."/>
            <person name="Hug L.A."/>
            <person name="Thomas B.C."/>
            <person name="Sharon I."/>
            <person name="Castelle C.J."/>
            <person name="Singh A."/>
            <person name="Wilkins M.J."/>
            <person name="Williams K.H."/>
            <person name="Banfield J.F."/>
        </authorList>
    </citation>
    <scope>NUCLEOTIDE SEQUENCE [LARGE SCALE GENOMIC DNA]</scope>
</reference>
<evidence type="ECO:0000313" key="1">
    <source>
        <dbReference type="EMBL" id="KKT41924.1"/>
    </source>
</evidence>
<sequence>MGYPNHVKKTPKGLRYRVWSTITDTYISGEMSEKELREFELVRQVRRSVQRIWQDMDRDVAETEKVTKWYRNTQKFGRLTNEQYEKIVE</sequence>
<accession>A0A0G1K299</accession>
<name>A0A0G1K299_9BACT</name>
<dbReference type="Proteomes" id="UP000034736">
    <property type="component" value="Unassembled WGS sequence"/>
</dbReference>
<organism evidence="1 2">
    <name type="scientific">Candidatus Giovannonibacteria bacterium GW2011_GWA2_44_13b</name>
    <dbReference type="NCBI Taxonomy" id="1618647"/>
    <lineage>
        <taxon>Bacteria</taxon>
        <taxon>Candidatus Giovannoniibacteriota</taxon>
    </lineage>
</organism>